<sequence>MVEALTLPFSRIRLAPVSTDGAVPADGSRLARLLVLALLS</sequence>
<evidence type="ECO:0000313" key="1">
    <source>
        <dbReference type="EMBL" id="EHL31382.1"/>
    </source>
</evidence>
<organism evidence="1 2">
    <name type="scientific">Legionella drancourtii LLAP12</name>
    <dbReference type="NCBI Taxonomy" id="658187"/>
    <lineage>
        <taxon>Bacteria</taxon>
        <taxon>Pseudomonadati</taxon>
        <taxon>Pseudomonadota</taxon>
        <taxon>Gammaproteobacteria</taxon>
        <taxon>Legionellales</taxon>
        <taxon>Legionellaceae</taxon>
        <taxon>Legionella</taxon>
    </lineage>
</organism>
<proteinExistence type="predicted"/>
<gene>
    <name evidence="1" type="ORF">LDG_6610</name>
</gene>
<dbReference type="HOGENOM" id="CLU_3291753_0_0_6"/>
<name>G9EMZ0_9GAMM</name>
<dbReference type="EMBL" id="JH413816">
    <property type="protein sequence ID" value="EHL31382.1"/>
    <property type="molecule type" value="Genomic_DNA"/>
</dbReference>
<protein>
    <submittedName>
        <fullName evidence="1">Uncharacterized protein</fullName>
    </submittedName>
</protein>
<accession>G9EMZ0</accession>
<keyword evidence="2" id="KW-1185">Reference proteome</keyword>
<dbReference type="Proteomes" id="UP000002770">
    <property type="component" value="Unassembled WGS sequence"/>
</dbReference>
<reference evidence="1 2" key="1">
    <citation type="journal article" date="2011" name="BMC Genomics">
        <title>Insight into cross-talk between intra-amoebal pathogens.</title>
        <authorList>
            <person name="Gimenez G."/>
            <person name="Bertelli C."/>
            <person name="Moliner C."/>
            <person name="Robert C."/>
            <person name="Raoult D."/>
            <person name="Fournier P.E."/>
            <person name="Greub G."/>
        </authorList>
    </citation>
    <scope>NUCLEOTIDE SEQUENCE [LARGE SCALE GENOMIC DNA]</scope>
    <source>
        <strain evidence="1 2">LLAP12</strain>
    </source>
</reference>
<dbReference type="InParanoid" id="G9EMZ0"/>
<evidence type="ECO:0000313" key="2">
    <source>
        <dbReference type="Proteomes" id="UP000002770"/>
    </source>
</evidence>
<dbReference type="AlphaFoldDB" id="G9EMZ0"/>